<evidence type="ECO:0000313" key="5">
    <source>
        <dbReference type="Proteomes" id="UP001501736"/>
    </source>
</evidence>
<feature type="domain" description="TadE-like" evidence="3">
    <location>
        <begin position="32"/>
        <end position="74"/>
    </location>
</feature>
<dbReference type="Pfam" id="PF07811">
    <property type="entry name" value="TadE"/>
    <property type="match status" value="1"/>
</dbReference>
<feature type="region of interest" description="Disordered" evidence="1">
    <location>
        <begin position="1"/>
        <end position="28"/>
    </location>
</feature>
<dbReference type="InterPro" id="IPR012495">
    <property type="entry name" value="TadE-like_dom"/>
</dbReference>
<evidence type="ECO:0000256" key="2">
    <source>
        <dbReference type="SAM" id="Phobius"/>
    </source>
</evidence>
<protein>
    <recommendedName>
        <fullName evidence="3">TadE-like domain-containing protein</fullName>
    </recommendedName>
</protein>
<feature type="transmembrane region" description="Helical" evidence="2">
    <location>
        <begin position="38"/>
        <end position="61"/>
    </location>
</feature>
<proteinExistence type="predicted"/>
<keyword evidence="2" id="KW-0812">Transmembrane</keyword>
<evidence type="ECO:0000313" key="4">
    <source>
        <dbReference type="EMBL" id="GAA3280667.1"/>
    </source>
</evidence>
<accession>A0ABP6R883</accession>
<comment type="caution">
    <text evidence="4">The sequence shown here is derived from an EMBL/GenBank/DDBJ whole genome shotgun (WGS) entry which is preliminary data.</text>
</comment>
<keyword evidence="2" id="KW-0472">Membrane</keyword>
<dbReference type="EMBL" id="BAAAYG010000002">
    <property type="protein sequence ID" value="GAA3280667.1"/>
    <property type="molecule type" value="Genomic_DNA"/>
</dbReference>
<keyword evidence="2" id="KW-1133">Transmembrane helix</keyword>
<organism evidence="4 5">
    <name type="scientific">Nesterenkonia halobia</name>
    <dbReference type="NCBI Taxonomy" id="37922"/>
    <lineage>
        <taxon>Bacteria</taxon>
        <taxon>Bacillati</taxon>
        <taxon>Actinomycetota</taxon>
        <taxon>Actinomycetes</taxon>
        <taxon>Micrococcales</taxon>
        <taxon>Micrococcaceae</taxon>
        <taxon>Nesterenkonia</taxon>
    </lineage>
</organism>
<name>A0ABP6R883_9MICC</name>
<evidence type="ECO:0000259" key="3">
    <source>
        <dbReference type="Pfam" id="PF07811"/>
    </source>
</evidence>
<gene>
    <name evidence="4" type="ORF">GCM10020260_05210</name>
</gene>
<evidence type="ECO:0000256" key="1">
    <source>
        <dbReference type="SAM" id="MobiDB-lite"/>
    </source>
</evidence>
<dbReference type="RefSeq" id="WP_344717838.1">
    <property type="nucleotide sequence ID" value="NZ_BAAAYG010000002.1"/>
</dbReference>
<dbReference type="Proteomes" id="UP001501736">
    <property type="component" value="Unassembled WGS sequence"/>
</dbReference>
<sequence>MRPAARASRRRRPADPQAARGSGASSVREERGAATAEFTMVAALLALLFVLTLQLAVVVHVRNTLIDAASTGARFGALDDRSAADGVARTEELISGAIGVDHAEHVGHRWRSVDAGRELTIVVEADVPLFGLGPGLGHLEVSGSAVEFE</sequence>
<reference evidence="5" key="1">
    <citation type="journal article" date="2019" name="Int. J. Syst. Evol. Microbiol.">
        <title>The Global Catalogue of Microorganisms (GCM) 10K type strain sequencing project: providing services to taxonomists for standard genome sequencing and annotation.</title>
        <authorList>
            <consortium name="The Broad Institute Genomics Platform"/>
            <consortium name="The Broad Institute Genome Sequencing Center for Infectious Disease"/>
            <person name="Wu L."/>
            <person name="Ma J."/>
        </authorList>
    </citation>
    <scope>NUCLEOTIDE SEQUENCE [LARGE SCALE GENOMIC DNA]</scope>
    <source>
        <strain evidence="5">JCM 11483</strain>
    </source>
</reference>
<keyword evidence="5" id="KW-1185">Reference proteome</keyword>